<proteinExistence type="predicted"/>
<dbReference type="InterPro" id="IPR028992">
    <property type="entry name" value="Hedgehog/Intein_dom"/>
</dbReference>
<gene>
    <name evidence="3" type="ORF">P8627_11965</name>
</gene>
<evidence type="ECO:0000313" key="3">
    <source>
        <dbReference type="EMBL" id="WGH77745.1"/>
    </source>
</evidence>
<dbReference type="RefSeq" id="WP_279964345.1">
    <property type="nucleotide sequence ID" value="NZ_CP122537.1"/>
</dbReference>
<protein>
    <submittedName>
        <fullName evidence="3">Hint domain-containing protein</fullName>
    </submittedName>
</protein>
<feature type="domain" description="Hedgehog/Intein (Hint)" evidence="2">
    <location>
        <begin position="62"/>
        <end position="203"/>
    </location>
</feature>
<accession>A0ABY8LBT7</accession>
<dbReference type="Pfam" id="PF13403">
    <property type="entry name" value="Hint_2"/>
    <property type="match status" value="1"/>
</dbReference>
<reference evidence="3 4" key="1">
    <citation type="submission" date="2023-04" db="EMBL/GenBank/DDBJ databases">
        <title>Jannaschia ovalis sp. nov., a marine bacterium isolated from sea tidal flat.</title>
        <authorList>
            <person name="Kwon D.Y."/>
            <person name="Kim J.-J."/>
        </authorList>
    </citation>
    <scope>NUCLEOTIDE SEQUENCE [LARGE SCALE GENOMIC DNA]</scope>
    <source>
        <strain evidence="3 4">GRR-S6-38</strain>
    </source>
</reference>
<sequence length="252" mass="26318">MTAYQRLPSAPYSPVPDGAHARADADVPTISFELAWLDHRGVAQWDRRRLPDTPELAGAVASLARGAILRGANGPIAIEDLMPGDRVATRGGGTAQIDWIGTRSFGPQGERPLFYRVAAHALGAAGPETDVLLGAQAHVLIANKTCHELVGSPMAFAPIAAFEDGHSIAPVVPPGEVSVYGIACAGQEAVLVSGMPVESYHPARATGRALNRAVLASMAQLFPQIGQGAGFGPPRIPYLSLAEAQGLSLRRL</sequence>
<feature type="region of interest" description="Disordered" evidence="1">
    <location>
        <begin position="1"/>
        <end position="20"/>
    </location>
</feature>
<name>A0ABY8LBT7_9RHOB</name>
<keyword evidence="4" id="KW-1185">Reference proteome</keyword>
<evidence type="ECO:0000313" key="4">
    <source>
        <dbReference type="Proteomes" id="UP001243420"/>
    </source>
</evidence>
<evidence type="ECO:0000259" key="2">
    <source>
        <dbReference type="Pfam" id="PF13403"/>
    </source>
</evidence>
<organism evidence="3 4">
    <name type="scientific">Jannaschia ovalis</name>
    <dbReference type="NCBI Taxonomy" id="3038773"/>
    <lineage>
        <taxon>Bacteria</taxon>
        <taxon>Pseudomonadati</taxon>
        <taxon>Pseudomonadota</taxon>
        <taxon>Alphaproteobacteria</taxon>
        <taxon>Rhodobacterales</taxon>
        <taxon>Roseobacteraceae</taxon>
        <taxon>Jannaschia</taxon>
    </lineage>
</organism>
<dbReference type="EMBL" id="CP122537">
    <property type="protein sequence ID" value="WGH77745.1"/>
    <property type="molecule type" value="Genomic_DNA"/>
</dbReference>
<dbReference type="Proteomes" id="UP001243420">
    <property type="component" value="Chromosome"/>
</dbReference>
<evidence type="ECO:0000256" key="1">
    <source>
        <dbReference type="SAM" id="MobiDB-lite"/>
    </source>
</evidence>